<dbReference type="EMBL" id="JBHSJF010000006">
    <property type="protein sequence ID" value="MFC5068903.1"/>
    <property type="molecule type" value="Genomic_DNA"/>
</dbReference>
<dbReference type="SUPFAM" id="SSF56112">
    <property type="entry name" value="Protein kinase-like (PK-like)"/>
    <property type="match status" value="1"/>
</dbReference>
<keyword evidence="3" id="KW-1185">Reference proteome</keyword>
<dbReference type="RefSeq" id="WP_114956862.1">
    <property type="nucleotide sequence ID" value="NZ_JBHSJF010000006.1"/>
</dbReference>
<organism evidence="2 3">
    <name type="scientific">Flaviflagellibacter deserti</name>
    <dbReference type="NCBI Taxonomy" id="2267266"/>
    <lineage>
        <taxon>Bacteria</taxon>
        <taxon>Pseudomonadati</taxon>
        <taxon>Pseudomonadota</taxon>
        <taxon>Alphaproteobacteria</taxon>
        <taxon>Hyphomicrobiales</taxon>
        <taxon>Flaviflagellibacter</taxon>
    </lineage>
</organism>
<reference evidence="3" key="1">
    <citation type="journal article" date="2019" name="Int. J. Syst. Evol. Microbiol.">
        <title>The Global Catalogue of Microorganisms (GCM) 10K type strain sequencing project: providing services to taxonomists for standard genome sequencing and annotation.</title>
        <authorList>
            <consortium name="The Broad Institute Genomics Platform"/>
            <consortium name="The Broad Institute Genome Sequencing Center for Infectious Disease"/>
            <person name="Wu L."/>
            <person name="Ma J."/>
        </authorList>
    </citation>
    <scope>NUCLEOTIDE SEQUENCE [LARGE SCALE GENOMIC DNA]</scope>
    <source>
        <strain evidence="3">CGMCC 1.16444</strain>
    </source>
</reference>
<evidence type="ECO:0000313" key="2">
    <source>
        <dbReference type="EMBL" id="MFC5068903.1"/>
    </source>
</evidence>
<proteinExistence type="predicted"/>
<dbReference type="InterPro" id="IPR011009">
    <property type="entry name" value="Kinase-like_dom_sf"/>
</dbReference>
<comment type="caution">
    <text evidence="2">The sequence shown here is derived from an EMBL/GenBank/DDBJ whole genome shotgun (WGS) entry which is preliminary data.</text>
</comment>
<name>A0ABV9Z1W9_9HYPH</name>
<dbReference type="Pfam" id="PF01636">
    <property type="entry name" value="APH"/>
    <property type="match status" value="1"/>
</dbReference>
<dbReference type="Proteomes" id="UP001595796">
    <property type="component" value="Unassembled WGS sequence"/>
</dbReference>
<gene>
    <name evidence="2" type="ORF">ACFPFW_12880</name>
</gene>
<feature type="domain" description="Aminoglycoside phosphotransferase" evidence="1">
    <location>
        <begin position="62"/>
        <end position="256"/>
    </location>
</feature>
<evidence type="ECO:0000259" key="1">
    <source>
        <dbReference type="Pfam" id="PF01636"/>
    </source>
</evidence>
<sequence>MTPFGQAATAFDRRAEAAITHVPGLADRGVSYALAAAAICSPVHRGVASDCILIDAGGERIFLKALNEDMAGDVSVPQSIAAAKVAADLGVAPAIVIDQSGSGIAGFEYLPPPWRYAHVGDLKTPGVIGRVLDARQRLHDGPRLGWRFDVFARIEQLAASAVESGAPLPGDLDWLLGNARAVKAAIEAAGYDLAFCHNDGIASNIMLGPDGAVRLVDFDLAGDNDPWFDVASLLNEAFQFDAEKADAIGHYAGRFDERLLNRCRAYGAVDDLAWGIWGVLRSTTSARTNIEFFKYGQWRLLRCRSTMSHWDFEAWLRRL</sequence>
<dbReference type="Gene3D" id="3.90.1200.10">
    <property type="match status" value="1"/>
</dbReference>
<protein>
    <submittedName>
        <fullName evidence="2">Phosphotransferase</fullName>
    </submittedName>
</protein>
<dbReference type="InterPro" id="IPR002575">
    <property type="entry name" value="Aminoglycoside_PTrfase"/>
</dbReference>
<evidence type="ECO:0000313" key="3">
    <source>
        <dbReference type="Proteomes" id="UP001595796"/>
    </source>
</evidence>
<accession>A0ABV9Z1W9</accession>